<dbReference type="RefSeq" id="WP_311594124.1">
    <property type="nucleotide sequence ID" value="NZ_JAVRHV010000007.1"/>
</dbReference>
<evidence type="ECO:0000313" key="1">
    <source>
        <dbReference type="EMBL" id="MDT0554040.1"/>
    </source>
</evidence>
<accession>A0ABU2Y8B0</accession>
<dbReference type="EMBL" id="JAVRHV010000007">
    <property type="protein sequence ID" value="MDT0554040.1"/>
    <property type="molecule type" value="Genomic_DNA"/>
</dbReference>
<name>A0ABU2Y8B0_9FLAO</name>
<protein>
    <submittedName>
        <fullName evidence="1">Uncharacterized protein</fullName>
    </submittedName>
</protein>
<proteinExistence type="predicted"/>
<sequence length="197" mass="22865">MSSMKSTSINESNQEIQFLKLKENIENSLTNILTPFFDTKSQIKVVNQCFRGKKSRKYRVDSTINQLEKIEIPLSIFINYLRVLIDAHFGTPAENKTIDVNAILLAMGKPIPEEKPLRRSKSIRDFLNKLILLDSQPRLPLIDDSSKGLKEVIPIWRQLEKHTSISPLQLKKLFKELFSPKFKDSYLDRIYSDNKNI</sequence>
<comment type="caution">
    <text evidence="1">The sequence shown here is derived from an EMBL/GenBank/DDBJ whole genome shotgun (WGS) entry which is preliminary data.</text>
</comment>
<organism evidence="1 2">
    <name type="scientific">Urechidicola vernalis</name>
    <dbReference type="NCBI Taxonomy" id="3075600"/>
    <lineage>
        <taxon>Bacteria</taxon>
        <taxon>Pseudomonadati</taxon>
        <taxon>Bacteroidota</taxon>
        <taxon>Flavobacteriia</taxon>
        <taxon>Flavobacteriales</taxon>
        <taxon>Flavobacteriaceae</taxon>
        <taxon>Urechidicola</taxon>
    </lineage>
</organism>
<keyword evidence="2" id="KW-1185">Reference proteome</keyword>
<evidence type="ECO:0000313" key="2">
    <source>
        <dbReference type="Proteomes" id="UP001252186"/>
    </source>
</evidence>
<reference evidence="1 2" key="1">
    <citation type="submission" date="2023-09" db="EMBL/GenBank/DDBJ databases">
        <authorList>
            <person name="Rey-Velasco X."/>
        </authorList>
    </citation>
    <scope>NUCLEOTIDE SEQUENCE [LARGE SCALE GENOMIC DNA]</scope>
    <source>
        <strain evidence="1 2">P050</strain>
    </source>
</reference>
<dbReference type="Proteomes" id="UP001252186">
    <property type="component" value="Unassembled WGS sequence"/>
</dbReference>
<gene>
    <name evidence="1" type="ORF">RM519_12330</name>
</gene>